<feature type="domain" description="Helicase ATP-binding" evidence="7">
    <location>
        <begin position="32"/>
        <end position="189"/>
    </location>
</feature>
<dbReference type="InterPro" id="IPR014014">
    <property type="entry name" value="RNA_helicase_DEAD_Q_motif"/>
</dbReference>
<dbReference type="InterPro" id="IPR014001">
    <property type="entry name" value="Helicase_ATP-bd"/>
</dbReference>
<dbReference type="EMBL" id="MN990728">
    <property type="protein sequence ID" value="QIM10376.1"/>
    <property type="molecule type" value="Genomic_DNA"/>
</dbReference>
<evidence type="ECO:0000256" key="4">
    <source>
        <dbReference type="ARBA" id="ARBA00022840"/>
    </source>
</evidence>
<dbReference type="PROSITE" id="PS51195">
    <property type="entry name" value="Q_MOTIF"/>
    <property type="match status" value="1"/>
</dbReference>
<dbReference type="GO" id="GO:0003724">
    <property type="term" value="F:RNA helicase activity"/>
    <property type="evidence" value="ECO:0007669"/>
    <property type="project" value="InterPro"/>
</dbReference>
<dbReference type="Pfam" id="PF00270">
    <property type="entry name" value="DEAD"/>
    <property type="match status" value="1"/>
</dbReference>
<name>A0A6G8F2D1_9PROT</name>
<evidence type="ECO:0000313" key="9">
    <source>
        <dbReference type="EMBL" id="QIM10376.1"/>
    </source>
</evidence>
<dbReference type="GO" id="GO:0003676">
    <property type="term" value="F:nucleic acid binding"/>
    <property type="evidence" value="ECO:0007669"/>
    <property type="project" value="InterPro"/>
</dbReference>
<accession>A0A6G8F2D1</accession>
<feature type="compositionally biased region" description="Low complexity" evidence="6">
    <location>
        <begin position="199"/>
        <end position="213"/>
    </location>
</feature>
<dbReference type="PANTHER" id="PTHR47960">
    <property type="entry name" value="DEAD-BOX ATP-DEPENDENT RNA HELICASE 50"/>
    <property type="match status" value="1"/>
</dbReference>
<evidence type="ECO:0000256" key="3">
    <source>
        <dbReference type="ARBA" id="ARBA00022806"/>
    </source>
</evidence>
<sequence length="248" mass="27394">MNFLDLGLSEKTVKAINESGIVTPTTVQTDVIPAILEGKDIFTIAPGGCGKTISYVLPLIDIISRNEGTNILIMTSDAEKSVTISDTLALLNRFHEETGDDNNEHEADVIIGSPDLLLELSTEKNIDLSKVNILVVDDINLIKKNKQIANMEKVLEMLPADKQNIVYTNRRSRETQDILDKILKSPQEIKVDKNKECEAQTAAPQPAKQQNNTKIDDEAVALSKKYDTFKGYTPKFLLIQGNIAENGD</sequence>
<keyword evidence="2" id="KW-0378">Hydrolase</keyword>
<keyword evidence="1" id="KW-0547">Nucleotide-binding</keyword>
<dbReference type="GO" id="GO:0005524">
    <property type="term" value="F:ATP binding"/>
    <property type="evidence" value="ECO:0007669"/>
    <property type="project" value="UniProtKB-KW"/>
</dbReference>
<keyword evidence="4" id="KW-0067">ATP-binding</keyword>
<evidence type="ECO:0000256" key="5">
    <source>
        <dbReference type="PROSITE-ProRule" id="PRU00552"/>
    </source>
</evidence>
<organism evidence="9">
    <name type="scientific">uncultured Alphaproteobacteria bacterium</name>
    <dbReference type="NCBI Taxonomy" id="91750"/>
    <lineage>
        <taxon>Bacteria</taxon>
        <taxon>Pseudomonadati</taxon>
        <taxon>Pseudomonadota</taxon>
        <taxon>Alphaproteobacteria</taxon>
        <taxon>environmental samples</taxon>
    </lineage>
</organism>
<evidence type="ECO:0000256" key="1">
    <source>
        <dbReference type="ARBA" id="ARBA00022741"/>
    </source>
</evidence>
<reference evidence="9" key="1">
    <citation type="journal article" date="2020" name="J. ISSAAS">
        <title>Lactobacilli and other gastrointestinal microbiota of Peromyscus leucopus, reservoir host for agents of Lyme disease and other zoonoses in North America.</title>
        <authorList>
            <person name="Milovic A."/>
            <person name="Bassam K."/>
            <person name="Shao H."/>
            <person name="Chatzistamou I."/>
            <person name="Tufts D.M."/>
            <person name="Diuk-Wasser M."/>
            <person name="Barbour A.G."/>
        </authorList>
    </citation>
    <scope>NUCLEOTIDE SEQUENCE</scope>
    <source>
        <strain evidence="9">LL90</strain>
    </source>
</reference>
<dbReference type="AlphaFoldDB" id="A0A6G8F2D1"/>
<dbReference type="PROSITE" id="PS51192">
    <property type="entry name" value="HELICASE_ATP_BIND_1"/>
    <property type="match status" value="1"/>
</dbReference>
<evidence type="ECO:0008006" key="10">
    <source>
        <dbReference type="Google" id="ProtNLM"/>
    </source>
</evidence>
<feature type="short sequence motif" description="Q motif" evidence="5">
    <location>
        <begin position="1"/>
        <end position="29"/>
    </location>
</feature>
<dbReference type="InterPro" id="IPR011545">
    <property type="entry name" value="DEAD/DEAH_box_helicase_dom"/>
</dbReference>
<feature type="domain" description="DEAD-box RNA helicase Q" evidence="8">
    <location>
        <begin position="1"/>
        <end position="29"/>
    </location>
</feature>
<keyword evidence="3" id="KW-0347">Helicase</keyword>
<gene>
    <name evidence="9" type="ORF">PlAlph_1300</name>
</gene>
<dbReference type="SMART" id="SM00487">
    <property type="entry name" value="DEXDc"/>
    <property type="match status" value="1"/>
</dbReference>
<protein>
    <recommendedName>
        <fullName evidence="10">DEAD/DEAH box helicase</fullName>
    </recommendedName>
</protein>
<dbReference type="Gene3D" id="3.40.50.300">
    <property type="entry name" value="P-loop containing nucleotide triphosphate hydrolases"/>
    <property type="match status" value="1"/>
</dbReference>
<evidence type="ECO:0000259" key="7">
    <source>
        <dbReference type="PROSITE" id="PS51192"/>
    </source>
</evidence>
<dbReference type="GO" id="GO:0016787">
    <property type="term" value="F:hydrolase activity"/>
    <property type="evidence" value="ECO:0007669"/>
    <property type="project" value="UniProtKB-KW"/>
</dbReference>
<feature type="region of interest" description="Disordered" evidence="6">
    <location>
        <begin position="195"/>
        <end position="215"/>
    </location>
</feature>
<evidence type="ECO:0000256" key="2">
    <source>
        <dbReference type="ARBA" id="ARBA00022801"/>
    </source>
</evidence>
<evidence type="ECO:0000256" key="6">
    <source>
        <dbReference type="SAM" id="MobiDB-lite"/>
    </source>
</evidence>
<dbReference type="InterPro" id="IPR027417">
    <property type="entry name" value="P-loop_NTPase"/>
</dbReference>
<evidence type="ECO:0000259" key="8">
    <source>
        <dbReference type="PROSITE" id="PS51195"/>
    </source>
</evidence>
<proteinExistence type="predicted"/>
<dbReference type="SUPFAM" id="SSF52540">
    <property type="entry name" value="P-loop containing nucleoside triphosphate hydrolases"/>
    <property type="match status" value="1"/>
</dbReference>